<keyword evidence="1" id="KW-0812">Transmembrane</keyword>
<gene>
    <name evidence="2" type="ORF">MOZ60_07955</name>
</gene>
<keyword evidence="3" id="KW-1185">Reference proteome</keyword>
<sequence length="119" mass="12983">MKTKVFSVLLGIGTGMGMAVVVLFGMIRSEYAFWTMPFFLTVVIGMMLPGVLDAIDKKGMIPWLAEIVMCAVSFVICVGYSFAVTRSVAASNMQTKIVLYALIVHGCAALRILLVNKRK</sequence>
<reference evidence="2 3" key="1">
    <citation type="submission" date="2022-03" db="EMBL/GenBank/DDBJ databases">
        <title>Novel taxa within the pig intestine.</title>
        <authorList>
            <person name="Wylensek D."/>
            <person name="Bishof K."/>
            <person name="Afrizal A."/>
            <person name="Clavel T."/>
        </authorList>
    </citation>
    <scope>NUCLEOTIDE SEQUENCE [LARGE SCALE GENOMIC DNA]</scope>
    <source>
        <strain evidence="2 3">CLA-KB-P133</strain>
    </source>
</reference>
<feature type="transmembrane region" description="Helical" evidence="1">
    <location>
        <begin position="64"/>
        <end position="85"/>
    </location>
</feature>
<protein>
    <submittedName>
        <fullName evidence="2">Uncharacterized protein</fullName>
    </submittedName>
</protein>
<feature type="transmembrane region" description="Helical" evidence="1">
    <location>
        <begin position="97"/>
        <end position="114"/>
    </location>
</feature>
<dbReference type="Proteomes" id="UP001286174">
    <property type="component" value="Unassembled WGS sequence"/>
</dbReference>
<feature type="transmembrane region" description="Helical" evidence="1">
    <location>
        <begin position="7"/>
        <end position="27"/>
    </location>
</feature>
<organism evidence="2 3">
    <name type="scientific">Grylomicrobium aquisgranensis</name>
    <dbReference type="NCBI Taxonomy" id="2926318"/>
    <lineage>
        <taxon>Bacteria</taxon>
        <taxon>Bacillati</taxon>
        <taxon>Bacillota</taxon>
        <taxon>Erysipelotrichia</taxon>
        <taxon>Erysipelotrichales</taxon>
        <taxon>Erysipelotrichaceae</taxon>
        <taxon>Grylomicrobium</taxon>
    </lineage>
</organism>
<dbReference type="RefSeq" id="WP_370596269.1">
    <property type="nucleotide sequence ID" value="NZ_JALBUR010000019.1"/>
</dbReference>
<name>A0AB35U3E5_9FIRM</name>
<feature type="transmembrane region" description="Helical" evidence="1">
    <location>
        <begin position="33"/>
        <end position="52"/>
    </location>
</feature>
<keyword evidence="1" id="KW-0472">Membrane</keyword>
<dbReference type="EMBL" id="JALBUR010000019">
    <property type="protein sequence ID" value="MDX8420028.1"/>
    <property type="molecule type" value="Genomic_DNA"/>
</dbReference>
<dbReference type="AlphaFoldDB" id="A0AB35U3E5"/>
<keyword evidence="1" id="KW-1133">Transmembrane helix</keyword>
<proteinExistence type="predicted"/>
<evidence type="ECO:0000256" key="1">
    <source>
        <dbReference type="SAM" id="Phobius"/>
    </source>
</evidence>
<comment type="caution">
    <text evidence="2">The sequence shown here is derived from an EMBL/GenBank/DDBJ whole genome shotgun (WGS) entry which is preliminary data.</text>
</comment>
<evidence type="ECO:0000313" key="3">
    <source>
        <dbReference type="Proteomes" id="UP001286174"/>
    </source>
</evidence>
<accession>A0AB35U3E5</accession>
<evidence type="ECO:0000313" key="2">
    <source>
        <dbReference type="EMBL" id="MDX8420028.1"/>
    </source>
</evidence>